<dbReference type="AlphaFoldDB" id="A0A8S4GFL6"/>
<dbReference type="Proteomes" id="UP000653454">
    <property type="component" value="Unassembled WGS sequence"/>
</dbReference>
<comment type="caution">
    <text evidence="1">The sequence shown here is derived from an EMBL/GenBank/DDBJ whole genome shotgun (WGS) entry which is preliminary data.</text>
</comment>
<evidence type="ECO:0000313" key="2">
    <source>
        <dbReference type="Proteomes" id="UP000653454"/>
    </source>
</evidence>
<protein>
    <submittedName>
        <fullName evidence="1">(diamondback moth) hypothetical protein</fullName>
    </submittedName>
</protein>
<feature type="non-terminal residue" evidence="1">
    <location>
        <position position="1"/>
    </location>
</feature>
<evidence type="ECO:0000313" key="1">
    <source>
        <dbReference type="EMBL" id="CAG9138769.1"/>
    </source>
</evidence>
<organism evidence="1 2">
    <name type="scientific">Plutella xylostella</name>
    <name type="common">Diamondback moth</name>
    <name type="synonym">Plutella maculipennis</name>
    <dbReference type="NCBI Taxonomy" id="51655"/>
    <lineage>
        <taxon>Eukaryota</taxon>
        <taxon>Metazoa</taxon>
        <taxon>Ecdysozoa</taxon>
        <taxon>Arthropoda</taxon>
        <taxon>Hexapoda</taxon>
        <taxon>Insecta</taxon>
        <taxon>Pterygota</taxon>
        <taxon>Neoptera</taxon>
        <taxon>Endopterygota</taxon>
        <taxon>Lepidoptera</taxon>
        <taxon>Glossata</taxon>
        <taxon>Ditrysia</taxon>
        <taxon>Yponomeutoidea</taxon>
        <taxon>Plutellidae</taxon>
        <taxon>Plutella</taxon>
    </lineage>
</organism>
<keyword evidence="2" id="KW-1185">Reference proteome</keyword>
<gene>
    <name evidence="1" type="ORF">PLXY2_LOCUS17022</name>
</gene>
<accession>A0A8S4GFL6</accession>
<name>A0A8S4GFL6_PLUXY</name>
<reference evidence="1" key="1">
    <citation type="submission" date="2020-11" db="EMBL/GenBank/DDBJ databases">
        <authorList>
            <person name="Whiteford S."/>
        </authorList>
    </citation>
    <scope>NUCLEOTIDE SEQUENCE</scope>
</reference>
<sequence>LIIVWLKYTRYCKEITLKWGNQRFYPCVSRHRDRKMVLTPEKLLYYFNGIAV</sequence>
<dbReference type="EMBL" id="CAJHNJ030000875">
    <property type="protein sequence ID" value="CAG9138769.1"/>
    <property type="molecule type" value="Genomic_DNA"/>
</dbReference>
<proteinExistence type="predicted"/>